<dbReference type="InterPro" id="IPR036249">
    <property type="entry name" value="Thioredoxin-like_sf"/>
</dbReference>
<dbReference type="CDD" id="cd03035">
    <property type="entry name" value="ArsC_Yffb"/>
    <property type="match status" value="1"/>
</dbReference>
<dbReference type="PANTHER" id="PTHR30041:SF8">
    <property type="entry name" value="PROTEIN YFFB"/>
    <property type="match status" value="1"/>
</dbReference>
<evidence type="ECO:0000256" key="2">
    <source>
        <dbReference type="PROSITE-ProRule" id="PRU01282"/>
    </source>
</evidence>
<dbReference type="PANTHER" id="PTHR30041">
    <property type="entry name" value="ARSENATE REDUCTASE"/>
    <property type="match status" value="1"/>
</dbReference>
<evidence type="ECO:0000313" key="3">
    <source>
        <dbReference type="EMBL" id="WWF01379.1"/>
    </source>
</evidence>
<dbReference type="SUPFAM" id="SSF52833">
    <property type="entry name" value="Thioredoxin-like"/>
    <property type="match status" value="1"/>
</dbReference>
<dbReference type="Gene3D" id="3.40.30.10">
    <property type="entry name" value="Glutaredoxin"/>
    <property type="match status" value="1"/>
</dbReference>
<organism evidence="3 4">
    <name type="scientific">Methylococcus capsulatus</name>
    <dbReference type="NCBI Taxonomy" id="414"/>
    <lineage>
        <taxon>Bacteria</taxon>
        <taxon>Pseudomonadati</taxon>
        <taxon>Pseudomonadota</taxon>
        <taxon>Gammaproteobacteria</taxon>
        <taxon>Methylococcales</taxon>
        <taxon>Methylococcaceae</taxon>
        <taxon>Methylococcus</taxon>
    </lineage>
</organism>
<gene>
    <name evidence="3" type="ORF">N4J17_13020</name>
</gene>
<proteinExistence type="inferred from homology"/>
<protein>
    <submittedName>
        <fullName evidence="3">Arsenate reductase</fullName>
    </submittedName>
</protein>
<reference evidence="3 4" key="1">
    <citation type="submission" date="2022-09" db="EMBL/GenBank/DDBJ databases">
        <authorList>
            <person name="Giprobiosintez L."/>
        </authorList>
    </citation>
    <scope>NUCLEOTIDE SEQUENCE [LARGE SCALE GENOMIC DNA]</scope>
    <source>
        <strain evidence="4">VKPM-B-12549 (GBS-15)</strain>
    </source>
</reference>
<evidence type="ECO:0000313" key="4">
    <source>
        <dbReference type="Proteomes" id="UP001359308"/>
    </source>
</evidence>
<keyword evidence="4" id="KW-1185">Reference proteome</keyword>
<accession>A0ABZ2F2E5</accession>
<sequence length="113" mass="12864">MATLTLYGIANCDACRKARRALESRGYNLRFHDLRHDGLDPLLLGCMVTDLGWDNLLNRRSTTWRLLPESIRTSLDRERALELMLAHPTLIKRPVVEDAGQFFLGLADFPSIP</sequence>
<dbReference type="PROSITE" id="PS51353">
    <property type="entry name" value="ARSC"/>
    <property type="match status" value="1"/>
</dbReference>
<dbReference type="EMBL" id="CP104311">
    <property type="protein sequence ID" value="WWF01379.1"/>
    <property type="molecule type" value="Genomic_DNA"/>
</dbReference>
<evidence type="ECO:0000256" key="1">
    <source>
        <dbReference type="ARBA" id="ARBA00007198"/>
    </source>
</evidence>
<comment type="similarity">
    <text evidence="1 2">Belongs to the ArsC family.</text>
</comment>
<dbReference type="RefSeq" id="WP_198321612.1">
    <property type="nucleotide sequence ID" value="NZ_CP104311.1"/>
</dbReference>
<dbReference type="Pfam" id="PF03960">
    <property type="entry name" value="ArsC"/>
    <property type="match status" value="1"/>
</dbReference>
<dbReference type="Proteomes" id="UP001359308">
    <property type="component" value="Chromosome"/>
</dbReference>
<name>A0ABZ2F2E5_METCP</name>
<dbReference type="InterPro" id="IPR006660">
    <property type="entry name" value="Arsenate_reductase-like"/>
</dbReference>